<name>A0AAF1BGT4_9TREE</name>
<feature type="region of interest" description="Disordered" evidence="1">
    <location>
        <begin position="217"/>
        <end position="305"/>
    </location>
</feature>
<reference evidence="2" key="1">
    <citation type="submission" date="2023-10" db="EMBL/GenBank/DDBJ databases">
        <authorList>
            <person name="Noh H."/>
        </authorList>
    </citation>
    <scope>NUCLEOTIDE SEQUENCE</scope>
    <source>
        <strain evidence="2">DUCC4014</strain>
    </source>
</reference>
<feature type="compositionally biased region" description="Low complexity" evidence="1">
    <location>
        <begin position="283"/>
        <end position="292"/>
    </location>
</feature>
<accession>A0AAF1BGT4</accession>
<feature type="compositionally biased region" description="Low complexity" evidence="1">
    <location>
        <begin position="31"/>
        <end position="65"/>
    </location>
</feature>
<evidence type="ECO:0000313" key="2">
    <source>
        <dbReference type="EMBL" id="WOO76695.1"/>
    </source>
</evidence>
<feature type="region of interest" description="Disordered" evidence="1">
    <location>
        <begin position="172"/>
        <end position="194"/>
    </location>
</feature>
<keyword evidence="3" id="KW-1185">Reference proteome</keyword>
<gene>
    <name evidence="2" type="ORF">LOC62_01G000318</name>
</gene>
<feature type="region of interest" description="Disordered" evidence="1">
    <location>
        <begin position="29"/>
        <end position="106"/>
    </location>
</feature>
<evidence type="ECO:0000313" key="3">
    <source>
        <dbReference type="Proteomes" id="UP000827549"/>
    </source>
</evidence>
<proteinExistence type="predicted"/>
<evidence type="ECO:0000256" key="1">
    <source>
        <dbReference type="SAM" id="MobiDB-lite"/>
    </source>
</evidence>
<dbReference type="RefSeq" id="XP_062622727.1">
    <property type="nucleotide sequence ID" value="XM_062766743.1"/>
</dbReference>
<dbReference type="AlphaFoldDB" id="A0AAF1BGT4"/>
<organism evidence="2 3">
    <name type="scientific">Vanrija pseudolonga</name>
    <dbReference type="NCBI Taxonomy" id="143232"/>
    <lineage>
        <taxon>Eukaryota</taxon>
        <taxon>Fungi</taxon>
        <taxon>Dikarya</taxon>
        <taxon>Basidiomycota</taxon>
        <taxon>Agaricomycotina</taxon>
        <taxon>Tremellomycetes</taxon>
        <taxon>Trichosporonales</taxon>
        <taxon>Trichosporonaceae</taxon>
        <taxon>Vanrija</taxon>
    </lineage>
</organism>
<sequence>MISPAPPSPPPAGRSSSAYAAVGDVYAEYDASSSSRPVTAASSHSAYTHSTSPPTSTTQTHAHPPGDGSNPHTHTHYHLVEPPLITPPDPEPGLQQQQDAAVTGLGLDLGEPLEYGVDLPRRSFEFPPRNHADIAMPKEEDWAAQQGLYASLVEAEDVAAAAAVAVAASPRSFGAVTTPPSARRRSLQPQPRDSEYSLAHIEPIAFPVPTVMSAYGRQPTSPGYPTRLPPAPYTAPSSPGYSRREPLAPAPMPPSPGYSRREPLAPAPMPPSPQRAMYPPPAQITTQPTATARMDVRTSQHSASGRLNARVDTPAGQVKVRGCFCCLR</sequence>
<protein>
    <submittedName>
        <fullName evidence="2">Uncharacterized protein</fullName>
    </submittedName>
</protein>
<feature type="compositionally biased region" description="Pro residues" evidence="1">
    <location>
        <begin position="265"/>
        <end position="282"/>
    </location>
</feature>
<dbReference type="EMBL" id="CP086714">
    <property type="protein sequence ID" value="WOO76695.1"/>
    <property type="molecule type" value="Genomic_DNA"/>
</dbReference>
<dbReference type="Proteomes" id="UP000827549">
    <property type="component" value="Chromosome 1"/>
</dbReference>
<dbReference type="GeneID" id="87803577"/>